<keyword evidence="4" id="KW-1185">Reference proteome</keyword>
<feature type="signal peptide" evidence="2">
    <location>
        <begin position="1"/>
        <end position="20"/>
    </location>
</feature>
<sequence length="89" mass="9426">MATKDGLSFGLTALLPAVLATSLSLEFVWSGQCVFKVVQHSTPKMQNRLPIDNGVQDSKLEKESAETGEPDIASHGTGCGTGGNCRDFQ</sequence>
<comment type="caution">
    <text evidence="3">The sequence shown here is derived from an EMBL/GenBank/DDBJ whole genome shotgun (WGS) entry which is preliminary data.</text>
</comment>
<name>A0AAP0NQP9_9MAGN</name>
<dbReference type="EMBL" id="JBBNAE010000006">
    <property type="protein sequence ID" value="KAK9115763.1"/>
    <property type="molecule type" value="Genomic_DNA"/>
</dbReference>
<dbReference type="AlphaFoldDB" id="A0AAP0NQP9"/>
<reference evidence="3 4" key="1">
    <citation type="submission" date="2024-01" db="EMBL/GenBank/DDBJ databases">
        <title>Genome assemblies of Stephania.</title>
        <authorList>
            <person name="Yang L."/>
        </authorList>
    </citation>
    <scope>NUCLEOTIDE SEQUENCE [LARGE SCALE GENOMIC DNA]</scope>
    <source>
        <strain evidence="3">QJT</strain>
        <tissue evidence="3">Leaf</tissue>
    </source>
</reference>
<protein>
    <submittedName>
        <fullName evidence="3">Uncharacterized protein</fullName>
    </submittedName>
</protein>
<evidence type="ECO:0000313" key="4">
    <source>
        <dbReference type="Proteomes" id="UP001417504"/>
    </source>
</evidence>
<evidence type="ECO:0000256" key="1">
    <source>
        <dbReference type="SAM" id="MobiDB-lite"/>
    </source>
</evidence>
<feature type="chain" id="PRO_5042819278" evidence="2">
    <location>
        <begin position="21"/>
        <end position="89"/>
    </location>
</feature>
<evidence type="ECO:0000256" key="2">
    <source>
        <dbReference type="SAM" id="SignalP"/>
    </source>
</evidence>
<feature type="region of interest" description="Disordered" evidence="1">
    <location>
        <begin position="48"/>
        <end position="89"/>
    </location>
</feature>
<evidence type="ECO:0000313" key="3">
    <source>
        <dbReference type="EMBL" id="KAK9115763.1"/>
    </source>
</evidence>
<proteinExistence type="predicted"/>
<organism evidence="3 4">
    <name type="scientific">Stephania japonica</name>
    <dbReference type="NCBI Taxonomy" id="461633"/>
    <lineage>
        <taxon>Eukaryota</taxon>
        <taxon>Viridiplantae</taxon>
        <taxon>Streptophyta</taxon>
        <taxon>Embryophyta</taxon>
        <taxon>Tracheophyta</taxon>
        <taxon>Spermatophyta</taxon>
        <taxon>Magnoliopsida</taxon>
        <taxon>Ranunculales</taxon>
        <taxon>Menispermaceae</taxon>
        <taxon>Menispermoideae</taxon>
        <taxon>Cissampelideae</taxon>
        <taxon>Stephania</taxon>
    </lineage>
</organism>
<gene>
    <name evidence="3" type="ORF">Sjap_014710</name>
</gene>
<dbReference type="Proteomes" id="UP001417504">
    <property type="component" value="Unassembled WGS sequence"/>
</dbReference>
<accession>A0AAP0NQP9</accession>
<keyword evidence="2" id="KW-0732">Signal</keyword>